<dbReference type="Proteomes" id="UP001060085">
    <property type="component" value="Linkage Group LG01"/>
</dbReference>
<evidence type="ECO:0000313" key="1">
    <source>
        <dbReference type="EMBL" id="KAI5681858.1"/>
    </source>
</evidence>
<comment type="caution">
    <text evidence="1">The sequence shown here is derived from an EMBL/GenBank/DDBJ whole genome shotgun (WGS) entry which is preliminary data.</text>
</comment>
<keyword evidence="2" id="KW-1185">Reference proteome</keyword>
<reference evidence="2" key="1">
    <citation type="journal article" date="2023" name="Nat. Plants">
        <title>Single-cell RNA sequencing provides a high-resolution roadmap for understanding the multicellular compartmentation of specialized metabolism.</title>
        <authorList>
            <person name="Sun S."/>
            <person name="Shen X."/>
            <person name="Li Y."/>
            <person name="Li Y."/>
            <person name="Wang S."/>
            <person name="Li R."/>
            <person name="Zhang H."/>
            <person name="Shen G."/>
            <person name="Guo B."/>
            <person name="Wei J."/>
            <person name="Xu J."/>
            <person name="St-Pierre B."/>
            <person name="Chen S."/>
            <person name="Sun C."/>
        </authorList>
    </citation>
    <scope>NUCLEOTIDE SEQUENCE [LARGE SCALE GENOMIC DNA]</scope>
</reference>
<protein>
    <submittedName>
        <fullName evidence="1">Uncharacterized protein</fullName>
    </submittedName>
</protein>
<accession>A0ACC0CAP0</accession>
<name>A0ACC0CAP0_CATRO</name>
<organism evidence="1 2">
    <name type="scientific">Catharanthus roseus</name>
    <name type="common">Madagascar periwinkle</name>
    <name type="synonym">Vinca rosea</name>
    <dbReference type="NCBI Taxonomy" id="4058"/>
    <lineage>
        <taxon>Eukaryota</taxon>
        <taxon>Viridiplantae</taxon>
        <taxon>Streptophyta</taxon>
        <taxon>Embryophyta</taxon>
        <taxon>Tracheophyta</taxon>
        <taxon>Spermatophyta</taxon>
        <taxon>Magnoliopsida</taxon>
        <taxon>eudicotyledons</taxon>
        <taxon>Gunneridae</taxon>
        <taxon>Pentapetalae</taxon>
        <taxon>asterids</taxon>
        <taxon>lamiids</taxon>
        <taxon>Gentianales</taxon>
        <taxon>Apocynaceae</taxon>
        <taxon>Rauvolfioideae</taxon>
        <taxon>Vinceae</taxon>
        <taxon>Catharanthinae</taxon>
        <taxon>Catharanthus</taxon>
    </lineage>
</organism>
<proteinExistence type="predicted"/>
<evidence type="ECO:0000313" key="2">
    <source>
        <dbReference type="Proteomes" id="UP001060085"/>
    </source>
</evidence>
<sequence length="113" mass="12605">MAKSLAYRSPIRLSDTQVEDVNHGDSAALQTGGKALVHTRNHPLHWRANCDGPRGVTRNRTSFYWAISKRGLILELLAHGVRLEGIILLEDEVSIPRATMKKARIPRAKAIQD</sequence>
<gene>
    <name evidence="1" type="ORF">M9H77_03086</name>
</gene>
<dbReference type="EMBL" id="CM044701">
    <property type="protein sequence ID" value="KAI5681858.1"/>
    <property type="molecule type" value="Genomic_DNA"/>
</dbReference>